<feature type="signal peptide" evidence="1">
    <location>
        <begin position="1"/>
        <end position="17"/>
    </location>
</feature>
<dbReference type="EMBL" id="BMYR01000011">
    <property type="protein sequence ID" value="GGW68721.1"/>
    <property type="molecule type" value="Genomic_DNA"/>
</dbReference>
<evidence type="ECO:0000313" key="2">
    <source>
        <dbReference type="EMBL" id="GGW68721.1"/>
    </source>
</evidence>
<comment type="caution">
    <text evidence="2">The sequence shown here is derived from an EMBL/GenBank/DDBJ whole genome shotgun (WGS) entry which is preliminary data.</text>
</comment>
<evidence type="ECO:0000313" key="3">
    <source>
        <dbReference type="Proteomes" id="UP000634667"/>
    </source>
</evidence>
<organism evidence="2 3">
    <name type="scientific">Alishewanella tabrizica</name>
    <dbReference type="NCBI Taxonomy" id="671278"/>
    <lineage>
        <taxon>Bacteria</taxon>
        <taxon>Pseudomonadati</taxon>
        <taxon>Pseudomonadota</taxon>
        <taxon>Gammaproteobacteria</taxon>
        <taxon>Alteromonadales</taxon>
        <taxon>Alteromonadaceae</taxon>
        <taxon>Alishewanella</taxon>
    </lineage>
</organism>
<gene>
    <name evidence="2" type="ORF">GCM10008111_25930</name>
</gene>
<keyword evidence="3" id="KW-1185">Reference proteome</keyword>
<sequence length="70" mass="7676">MKKIAVSVVLFGVISLAGCSSTGSLPEQVKVDQEYVKDVERASRRASHAPRIYWVNPPVKKTPKTEAPSH</sequence>
<evidence type="ECO:0000256" key="1">
    <source>
        <dbReference type="SAM" id="SignalP"/>
    </source>
</evidence>
<dbReference type="PROSITE" id="PS51257">
    <property type="entry name" value="PROKAR_LIPOPROTEIN"/>
    <property type="match status" value="1"/>
</dbReference>
<protein>
    <recommendedName>
        <fullName evidence="4">Lipoprotein</fullName>
    </recommendedName>
</protein>
<accession>A0ABQ2WU33</accession>
<feature type="chain" id="PRO_5045747607" description="Lipoprotein" evidence="1">
    <location>
        <begin position="18"/>
        <end position="70"/>
    </location>
</feature>
<keyword evidence="1" id="KW-0732">Signal</keyword>
<name>A0ABQ2WU33_9ALTE</name>
<dbReference type="Proteomes" id="UP000634667">
    <property type="component" value="Unassembled WGS sequence"/>
</dbReference>
<dbReference type="RefSeq" id="WP_189483659.1">
    <property type="nucleotide sequence ID" value="NZ_BMYR01000011.1"/>
</dbReference>
<reference evidence="3" key="1">
    <citation type="journal article" date="2019" name="Int. J. Syst. Evol. Microbiol.">
        <title>The Global Catalogue of Microorganisms (GCM) 10K type strain sequencing project: providing services to taxonomists for standard genome sequencing and annotation.</title>
        <authorList>
            <consortium name="The Broad Institute Genomics Platform"/>
            <consortium name="The Broad Institute Genome Sequencing Center for Infectious Disease"/>
            <person name="Wu L."/>
            <person name="Ma J."/>
        </authorList>
    </citation>
    <scope>NUCLEOTIDE SEQUENCE [LARGE SCALE GENOMIC DNA]</scope>
    <source>
        <strain evidence="3">KCTC 23723</strain>
    </source>
</reference>
<evidence type="ECO:0008006" key="4">
    <source>
        <dbReference type="Google" id="ProtNLM"/>
    </source>
</evidence>
<proteinExistence type="predicted"/>